<dbReference type="OrthoDB" id="9775513at2"/>
<dbReference type="InterPro" id="IPR058625">
    <property type="entry name" value="MdtA-like_BSH"/>
</dbReference>
<feature type="coiled-coil region" evidence="6">
    <location>
        <begin position="249"/>
        <end position="347"/>
    </location>
</feature>
<evidence type="ECO:0000259" key="9">
    <source>
        <dbReference type="Pfam" id="PF26002"/>
    </source>
</evidence>
<dbReference type="InterPro" id="IPR058982">
    <property type="entry name" value="Beta-barrel_AprE"/>
</dbReference>
<dbReference type="InterPro" id="IPR050739">
    <property type="entry name" value="MFP"/>
</dbReference>
<evidence type="ECO:0000256" key="4">
    <source>
        <dbReference type="ARBA" id="ARBA00022989"/>
    </source>
</evidence>
<dbReference type="GO" id="GO:0016020">
    <property type="term" value="C:membrane"/>
    <property type="evidence" value="ECO:0007669"/>
    <property type="project" value="UniProtKB-SubCell"/>
</dbReference>
<feature type="domain" description="AprE-like beta-barrel" evidence="9">
    <location>
        <begin position="396"/>
        <end position="486"/>
    </location>
</feature>
<evidence type="ECO:0000256" key="7">
    <source>
        <dbReference type="SAM" id="MobiDB-lite"/>
    </source>
</evidence>
<dbReference type="EMBL" id="MRCA01000026">
    <property type="protein sequence ID" value="OKH10947.1"/>
    <property type="molecule type" value="Genomic_DNA"/>
</dbReference>
<feature type="compositionally biased region" description="Polar residues" evidence="7">
    <location>
        <begin position="1"/>
        <end position="11"/>
    </location>
</feature>
<evidence type="ECO:0000259" key="8">
    <source>
        <dbReference type="Pfam" id="PF25917"/>
    </source>
</evidence>
<reference evidence="10 11" key="1">
    <citation type="submission" date="2016-11" db="EMBL/GenBank/DDBJ databases">
        <title>Draft Genome Sequences of Nine Cyanobacterial Strains from Diverse Habitats.</title>
        <authorList>
            <person name="Zhu T."/>
            <person name="Hou S."/>
            <person name="Lu X."/>
            <person name="Hess W.R."/>
        </authorList>
    </citation>
    <scope>NUCLEOTIDE SEQUENCE [LARGE SCALE GENOMIC DNA]</scope>
    <source>
        <strain evidence="10 11">NIES-592</strain>
    </source>
</reference>
<evidence type="ECO:0000256" key="6">
    <source>
        <dbReference type="SAM" id="Coils"/>
    </source>
</evidence>
<dbReference type="Gene3D" id="2.40.30.170">
    <property type="match status" value="1"/>
</dbReference>
<proteinExistence type="inferred from homology"/>
<evidence type="ECO:0000256" key="5">
    <source>
        <dbReference type="ARBA" id="ARBA00023136"/>
    </source>
</evidence>
<feature type="region of interest" description="Disordered" evidence="7">
    <location>
        <begin position="1"/>
        <end position="34"/>
    </location>
</feature>
<dbReference type="Pfam" id="PF25917">
    <property type="entry name" value="BSH_RND"/>
    <property type="match status" value="1"/>
</dbReference>
<dbReference type="Proteomes" id="UP000186391">
    <property type="component" value="Unassembled WGS sequence"/>
</dbReference>
<feature type="compositionally biased region" description="Polar residues" evidence="7">
    <location>
        <begin position="21"/>
        <end position="33"/>
    </location>
</feature>
<evidence type="ECO:0000256" key="1">
    <source>
        <dbReference type="ARBA" id="ARBA00004167"/>
    </source>
</evidence>
<comment type="similarity">
    <text evidence="2">Belongs to the membrane fusion protein (MFP) (TC 8.A.1) family.</text>
</comment>
<dbReference type="RefSeq" id="WP_073557062.1">
    <property type="nucleotide sequence ID" value="NZ_MRCA01000026.1"/>
</dbReference>
<dbReference type="PANTHER" id="PTHR30386:SF26">
    <property type="entry name" value="TRANSPORT PROTEIN COMB"/>
    <property type="match status" value="1"/>
</dbReference>
<keyword evidence="3" id="KW-0812">Transmembrane</keyword>
<evidence type="ECO:0000256" key="3">
    <source>
        <dbReference type="ARBA" id="ARBA00022692"/>
    </source>
</evidence>
<dbReference type="Gene3D" id="1.20.5.340">
    <property type="match status" value="1"/>
</dbReference>
<evidence type="ECO:0000313" key="11">
    <source>
        <dbReference type="Proteomes" id="UP000186391"/>
    </source>
</evidence>
<gene>
    <name evidence="10" type="ORF">NIES592_23390</name>
</gene>
<keyword evidence="11" id="KW-1185">Reference proteome</keyword>
<comment type="caution">
    <text evidence="10">The sequence shown here is derived from an EMBL/GenBank/DDBJ whole genome shotgun (WGS) entry which is preliminary data.</text>
</comment>
<keyword evidence="4" id="KW-1133">Transmembrane helix</keyword>
<organism evidence="10 11">
    <name type="scientific">Fischerella major NIES-592</name>
    <dbReference type="NCBI Taxonomy" id="210994"/>
    <lineage>
        <taxon>Bacteria</taxon>
        <taxon>Bacillati</taxon>
        <taxon>Cyanobacteriota</taxon>
        <taxon>Cyanophyceae</taxon>
        <taxon>Nostocales</taxon>
        <taxon>Hapalosiphonaceae</taxon>
        <taxon>Fischerella</taxon>
    </lineage>
</organism>
<accession>A0A1U7GSX2</accession>
<evidence type="ECO:0000313" key="10">
    <source>
        <dbReference type="EMBL" id="OKH10947.1"/>
    </source>
</evidence>
<dbReference type="AlphaFoldDB" id="A0A1U7GSX2"/>
<dbReference type="PRINTS" id="PR01490">
    <property type="entry name" value="RTXTOXIND"/>
</dbReference>
<evidence type="ECO:0000256" key="2">
    <source>
        <dbReference type="ARBA" id="ARBA00009477"/>
    </source>
</evidence>
<name>A0A1U7GSX2_9CYAN</name>
<dbReference type="Gene3D" id="2.40.50.100">
    <property type="match status" value="1"/>
</dbReference>
<comment type="subcellular location">
    <subcellularLocation>
        <location evidence="1">Membrane</location>
        <topology evidence="1">Single-pass membrane protein</topology>
    </subcellularLocation>
</comment>
<protein>
    <submittedName>
        <fullName evidence="10">HlyD family secretion protein</fullName>
    </submittedName>
</protein>
<keyword evidence="5" id="KW-0472">Membrane</keyword>
<keyword evidence="6" id="KW-0175">Coiled coil</keyword>
<dbReference type="PANTHER" id="PTHR30386">
    <property type="entry name" value="MEMBRANE FUSION SUBUNIT OF EMRAB-TOLC MULTIDRUG EFFLUX PUMP"/>
    <property type="match status" value="1"/>
</dbReference>
<sequence>MPHPYTNSSSALADERDEKQSNSQTQDFTTVKEQTQDWHYGTEELLDALPRIWTRGVLYALLGFTALALPWSVLAKVDETGNARGRIEPQGSTQKLDALVSGSVKAVKVKEGDTVQAGQILLELDSDILQTELHQAQEKLTGLLNQRLQYDVIKNQLQSALSVQKQQNQSQALEKLSQVHQAKQDLEAKQGLYNLQKLEKQALLNQAQQQIHTSHNDLKSAQGRLSIDSRIVDRFSKLLRDGAVSITQIDQLKKEQQESKQLYQKAQSDIKQAQLRFAEEQSRYQATINQLESEIEQAKLKLQQEQSNYQSLLQAGKLAILNNEQQLKDLQTQITTLESQIAQAKSQVTSLGLQLQQRIVRSPINGTIFELPVSKPGAVVQLGQRVAQIAPKNTPLIIKAQMPSQQSGFLKVGMPVKIKFDAYPFQEYGIAQGKVTWISPDSKVSQTPQGQQESFELNIALNQQYLQNGNQRILLNPGQTATAEVIIRQRRVIDFVLDPFQRLRKDGLKL</sequence>
<feature type="domain" description="Multidrug resistance protein MdtA-like barrel-sandwich hybrid" evidence="8">
    <location>
        <begin position="98"/>
        <end position="387"/>
    </location>
</feature>
<dbReference type="Pfam" id="PF26002">
    <property type="entry name" value="Beta-barrel_AprE"/>
    <property type="match status" value="1"/>
</dbReference>
<dbReference type="SUPFAM" id="SSF111369">
    <property type="entry name" value="HlyD-like secretion proteins"/>
    <property type="match status" value="2"/>
</dbReference>